<dbReference type="PANTHER" id="PTHR31876">
    <property type="entry name" value="COV-LIKE PROTEIN 1"/>
    <property type="match status" value="1"/>
</dbReference>
<organism evidence="2 3">
    <name type="scientific">Salinithrix halophila</name>
    <dbReference type="NCBI Taxonomy" id="1485204"/>
    <lineage>
        <taxon>Bacteria</taxon>
        <taxon>Bacillati</taxon>
        <taxon>Bacillota</taxon>
        <taxon>Bacilli</taxon>
        <taxon>Bacillales</taxon>
        <taxon>Thermoactinomycetaceae</taxon>
        <taxon>Salinithrix</taxon>
    </lineage>
</organism>
<feature type="transmembrane region" description="Helical" evidence="1">
    <location>
        <begin position="55"/>
        <end position="85"/>
    </location>
</feature>
<dbReference type="Proteomes" id="UP001595843">
    <property type="component" value="Unassembled WGS sequence"/>
</dbReference>
<accession>A0ABV8JEQ5</accession>
<gene>
    <name evidence="2" type="ORF">ACFOUO_08720</name>
</gene>
<dbReference type="InterPro" id="IPR007462">
    <property type="entry name" value="COV1-like"/>
</dbReference>
<keyword evidence="1" id="KW-0812">Transmembrane</keyword>
<sequence length="201" mass="22559">MKRSRVVKRLTLFFLNGLLVVLPLAGTIYLLQYVYHLLNNWGIGWLPKGVENISWLSEALAFPGAGLVLILVIITLIGMLARWLFVKKLLERVEALIHHIPLVKGLYGTLKDTIHSFIGEKKSFDTVVFVTVANSKRIGFLTVKEPRFTTADGNEYLGVYFPQSMQFAGDLHWYKAEQVEVLNLSVDEALRMVLSAGVAGK</sequence>
<evidence type="ECO:0000256" key="1">
    <source>
        <dbReference type="SAM" id="Phobius"/>
    </source>
</evidence>
<comment type="caution">
    <text evidence="2">The sequence shown here is derived from an EMBL/GenBank/DDBJ whole genome shotgun (WGS) entry which is preliminary data.</text>
</comment>
<keyword evidence="3" id="KW-1185">Reference proteome</keyword>
<dbReference type="EMBL" id="JBHSAP010000009">
    <property type="protein sequence ID" value="MFC4076893.1"/>
    <property type="molecule type" value="Genomic_DNA"/>
</dbReference>
<keyword evidence="1" id="KW-1133">Transmembrane helix</keyword>
<feature type="transmembrane region" description="Helical" evidence="1">
    <location>
        <begin position="12"/>
        <end position="35"/>
    </location>
</feature>
<dbReference type="PANTHER" id="PTHR31876:SF26">
    <property type="entry name" value="PROTEIN LIKE COV 2"/>
    <property type="match status" value="1"/>
</dbReference>
<name>A0ABV8JEQ5_9BACL</name>
<dbReference type="RefSeq" id="WP_380704242.1">
    <property type="nucleotide sequence ID" value="NZ_JBHSAP010000009.1"/>
</dbReference>
<keyword evidence="1" id="KW-0472">Membrane</keyword>
<reference evidence="3" key="1">
    <citation type="journal article" date="2019" name="Int. J. Syst. Evol. Microbiol.">
        <title>The Global Catalogue of Microorganisms (GCM) 10K type strain sequencing project: providing services to taxonomists for standard genome sequencing and annotation.</title>
        <authorList>
            <consortium name="The Broad Institute Genomics Platform"/>
            <consortium name="The Broad Institute Genome Sequencing Center for Infectious Disease"/>
            <person name="Wu L."/>
            <person name="Ma J."/>
        </authorList>
    </citation>
    <scope>NUCLEOTIDE SEQUENCE [LARGE SCALE GENOMIC DNA]</scope>
    <source>
        <strain evidence="3">IBRC-M 10813</strain>
    </source>
</reference>
<proteinExistence type="predicted"/>
<dbReference type="Pfam" id="PF04367">
    <property type="entry name" value="DUF502"/>
    <property type="match status" value="1"/>
</dbReference>
<evidence type="ECO:0000313" key="3">
    <source>
        <dbReference type="Proteomes" id="UP001595843"/>
    </source>
</evidence>
<protein>
    <submittedName>
        <fullName evidence="2">DUF502 domain-containing protein</fullName>
    </submittedName>
</protein>
<evidence type="ECO:0000313" key="2">
    <source>
        <dbReference type="EMBL" id="MFC4076893.1"/>
    </source>
</evidence>